<dbReference type="GO" id="GO:0005886">
    <property type="term" value="C:plasma membrane"/>
    <property type="evidence" value="ECO:0007669"/>
    <property type="project" value="UniProtKB-SubCell"/>
</dbReference>
<evidence type="ECO:0000259" key="11">
    <source>
        <dbReference type="Pfam" id="PF10659"/>
    </source>
</evidence>
<comment type="function">
    <text evidence="1">VSG forms a coat on the surface of the parasite. The trypanosome evades the immune response of the host by expressing a series of antigenically distinct VSGs from an estimated 1000 VSG genes.</text>
</comment>
<dbReference type="InterPro" id="IPR019609">
    <property type="entry name" value="Variant_surf_glycoprt_trypan_C"/>
</dbReference>
<name>A0A1J0R615_9TRYP</name>
<keyword evidence="6" id="KW-0472">Membrane</keyword>
<feature type="region of interest" description="Disordered" evidence="9">
    <location>
        <begin position="73"/>
        <end position="92"/>
    </location>
</feature>
<evidence type="ECO:0000256" key="4">
    <source>
        <dbReference type="ARBA" id="ARBA00022622"/>
    </source>
</evidence>
<accession>A0A1J0R615</accession>
<dbReference type="AlphaFoldDB" id="A0A1J0R615"/>
<dbReference type="Pfam" id="PF13206">
    <property type="entry name" value="VSG_B"/>
    <property type="match status" value="1"/>
</dbReference>
<evidence type="ECO:0000256" key="9">
    <source>
        <dbReference type="SAM" id="MobiDB-lite"/>
    </source>
</evidence>
<evidence type="ECO:0000256" key="8">
    <source>
        <dbReference type="ARBA" id="ARBA00023288"/>
    </source>
</evidence>
<keyword evidence="3" id="KW-1003">Cell membrane</keyword>
<evidence type="ECO:0000256" key="3">
    <source>
        <dbReference type="ARBA" id="ARBA00022475"/>
    </source>
</evidence>
<feature type="domain" description="Trypanosome variant surface glycoprotein B-type N-terminal" evidence="12">
    <location>
        <begin position="11"/>
        <end position="366"/>
    </location>
</feature>
<feature type="compositionally biased region" description="Polar residues" evidence="9">
    <location>
        <begin position="77"/>
        <end position="86"/>
    </location>
</feature>
<dbReference type="InterPro" id="IPR025932">
    <property type="entry name" value="Trypano_VSG_B_N_dom"/>
</dbReference>
<evidence type="ECO:0000256" key="7">
    <source>
        <dbReference type="ARBA" id="ARBA00023180"/>
    </source>
</evidence>
<feature type="compositionally biased region" description="Basic and acidic residues" evidence="9">
    <location>
        <begin position="441"/>
        <end position="455"/>
    </location>
</feature>
<evidence type="ECO:0000256" key="1">
    <source>
        <dbReference type="ARBA" id="ARBA00002523"/>
    </source>
</evidence>
<dbReference type="GO" id="GO:0098552">
    <property type="term" value="C:side of membrane"/>
    <property type="evidence" value="ECO:0007669"/>
    <property type="project" value="UniProtKB-KW"/>
</dbReference>
<feature type="chain" id="PRO_5012430147" evidence="10">
    <location>
        <begin position="21"/>
        <end position="510"/>
    </location>
</feature>
<keyword evidence="8" id="KW-0449">Lipoprotein</keyword>
<protein>
    <submittedName>
        <fullName evidence="13">Variant surface glycoprotein 1125.535</fullName>
    </submittedName>
</protein>
<reference evidence="13" key="1">
    <citation type="submission" date="2016-08" db="EMBL/GenBank/DDBJ databases">
        <title>VSG repertoire of Trypanosoma brucei EATRO 1125.</title>
        <authorList>
            <person name="Cross G.A."/>
        </authorList>
    </citation>
    <scope>NUCLEOTIDE SEQUENCE</scope>
    <source>
        <strain evidence="13">EATRO 1125</strain>
    </source>
</reference>
<dbReference type="VEuPathDB" id="TriTrypDB:Tb427_000046400"/>
<proteinExistence type="predicted"/>
<evidence type="ECO:0000256" key="10">
    <source>
        <dbReference type="SAM" id="SignalP"/>
    </source>
</evidence>
<sequence length="510" mass="54298">MLVSAVLFLFLLSTTEHASAVGDDDAKNLAELDALCDIVNLRQAKDTGLPAVQSVEATYEIIEALNMSLAHPDWANQFPTKPPTGTDQEDPCKDNNELPQCHKQWQAHAKANIKAHSEGVRPGNKYIAEDTKRSAEGQAAALTLAAITAHAQHLAETHATDIKPAIDGAKARIDAYINKAVFGQDPAGKTAGARCKTPTGSTRQDICKDNNVGDSICTTLACVCSKSGDTMTDDICSASTTQEVNPDTTPANYATAGSALITMCEKHGRPELTASAIRTAAGRPRQLWKTFATGGAIAVYLGTKGTAANCGKQANSACAEFSKFTKHKTSKVATATGYETNLEAAAQELEKTLAAGEQQKRVIAEMSTLKRKAETVFSHLLSTVPAHVHTSGKLTLPTGKSTPNQGCDKHTNKTVEECKTLDCDHDSKTKKCKAKAGTESTEGKGETPNAEGKKCSDKKNEAVCKDGCKWEGRECKDSSFIVSKKSALSMVAEFLSLVVFQHSKGFFSIS</sequence>
<evidence type="ECO:0000256" key="5">
    <source>
        <dbReference type="ARBA" id="ARBA00022729"/>
    </source>
</evidence>
<dbReference type="VEuPathDB" id="TriTrypDB:Tb09.v4.0030"/>
<evidence type="ECO:0000313" key="13">
    <source>
        <dbReference type="EMBL" id="APD73280.1"/>
    </source>
</evidence>
<keyword evidence="4" id="KW-0336">GPI-anchor</keyword>
<dbReference type="EMBL" id="KX699324">
    <property type="protein sequence ID" value="APD73280.1"/>
    <property type="molecule type" value="Genomic_DNA"/>
</dbReference>
<dbReference type="Pfam" id="PF10659">
    <property type="entry name" value="Trypan_glycop_C"/>
    <property type="match status" value="1"/>
</dbReference>
<dbReference type="VEuPathDB" id="TriTrypDB:Tb1125.Tb09.v4.0030"/>
<evidence type="ECO:0000256" key="6">
    <source>
        <dbReference type="ARBA" id="ARBA00023136"/>
    </source>
</evidence>
<comment type="subcellular location">
    <subcellularLocation>
        <location evidence="2">Cell membrane</location>
        <topology evidence="2">Lipid-anchor</topology>
        <topology evidence="2">GPI-anchor</topology>
    </subcellularLocation>
</comment>
<feature type="domain" description="Trypanosome variant surface glycoprotein C-terminal" evidence="11">
    <location>
        <begin position="407"/>
        <end position="498"/>
    </location>
</feature>
<evidence type="ECO:0000259" key="12">
    <source>
        <dbReference type="Pfam" id="PF13206"/>
    </source>
</evidence>
<organism evidence="13">
    <name type="scientific">Trypanosoma brucei</name>
    <dbReference type="NCBI Taxonomy" id="5691"/>
    <lineage>
        <taxon>Eukaryota</taxon>
        <taxon>Discoba</taxon>
        <taxon>Euglenozoa</taxon>
        <taxon>Kinetoplastea</taxon>
        <taxon>Metakinetoplastina</taxon>
        <taxon>Trypanosomatida</taxon>
        <taxon>Trypanosomatidae</taxon>
        <taxon>Trypanosoma</taxon>
    </lineage>
</organism>
<evidence type="ECO:0000256" key="2">
    <source>
        <dbReference type="ARBA" id="ARBA00004609"/>
    </source>
</evidence>
<feature type="region of interest" description="Disordered" evidence="9">
    <location>
        <begin position="434"/>
        <end position="455"/>
    </location>
</feature>
<keyword evidence="7" id="KW-0325">Glycoprotein</keyword>
<keyword evidence="5 10" id="KW-0732">Signal</keyword>
<feature type="signal peptide" evidence="10">
    <location>
        <begin position="1"/>
        <end position="20"/>
    </location>
</feature>